<dbReference type="AlphaFoldDB" id="A0A2V5INR0"/>
<dbReference type="Pfam" id="PF13826">
    <property type="entry name" value="Monooxy_af470-like"/>
    <property type="match status" value="1"/>
</dbReference>
<keyword evidence="2" id="KW-1185">Reference proteome</keyword>
<evidence type="ECO:0000313" key="2">
    <source>
        <dbReference type="Proteomes" id="UP000248817"/>
    </source>
</evidence>
<name>A0A2V5INR0_9EURO</name>
<dbReference type="EMBL" id="KZ825463">
    <property type="protein sequence ID" value="PYI37012.1"/>
    <property type="molecule type" value="Genomic_DNA"/>
</dbReference>
<dbReference type="Proteomes" id="UP000248817">
    <property type="component" value="Unassembled WGS sequence"/>
</dbReference>
<reference evidence="1 2" key="1">
    <citation type="submission" date="2018-02" db="EMBL/GenBank/DDBJ databases">
        <title>The genomes of Aspergillus section Nigri reveals drivers in fungal speciation.</title>
        <authorList>
            <consortium name="DOE Joint Genome Institute"/>
            <person name="Vesth T.C."/>
            <person name="Nybo J."/>
            <person name="Theobald S."/>
            <person name="Brandl J."/>
            <person name="Frisvad J.C."/>
            <person name="Nielsen K.F."/>
            <person name="Lyhne E.K."/>
            <person name="Kogle M.E."/>
            <person name="Kuo A."/>
            <person name="Riley R."/>
            <person name="Clum A."/>
            <person name="Nolan M."/>
            <person name="Lipzen A."/>
            <person name="Salamov A."/>
            <person name="Henrissat B."/>
            <person name="Wiebenga A."/>
            <person name="De vries R.P."/>
            <person name="Grigoriev I.V."/>
            <person name="Mortensen U.H."/>
            <person name="Andersen M.R."/>
            <person name="Baker S.E."/>
        </authorList>
    </citation>
    <scope>NUCLEOTIDE SEQUENCE [LARGE SCALE GENOMIC DNA]</scope>
    <source>
        <strain evidence="1 2">CBS 114.80</strain>
    </source>
</reference>
<accession>A0A2V5INR0</accession>
<organism evidence="1 2">
    <name type="scientific">Aspergillus indologenus CBS 114.80</name>
    <dbReference type="NCBI Taxonomy" id="1450541"/>
    <lineage>
        <taxon>Eukaryota</taxon>
        <taxon>Fungi</taxon>
        <taxon>Dikarya</taxon>
        <taxon>Ascomycota</taxon>
        <taxon>Pezizomycotina</taxon>
        <taxon>Eurotiomycetes</taxon>
        <taxon>Eurotiomycetidae</taxon>
        <taxon>Eurotiales</taxon>
        <taxon>Aspergillaceae</taxon>
        <taxon>Aspergillus</taxon>
        <taxon>Aspergillus subgen. Circumdati</taxon>
    </lineage>
</organism>
<dbReference type="InterPro" id="IPR025444">
    <property type="entry name" value="Monooxy_af470"/>
</dbReference>
<gene>
    <name evidence="1" type="ORF">BP00DRAFT_386100</name>
</gene>
<evidence type="ECO:0000313" key="1">
    <source>
        <dbReference type="EMBL" id="PYI37012.1"/>
    </source>
</evidence>
<sequence>MSSPPPPPPSTFTPLLPSQPLPKNGPIRFPFQPPNLSVMLRDNMTLSSWLLSGALLQGLAFTVFGPKSLIPPTMILLYRVIDHLLMAAHITRNRYMDHTLQTKFSAQYPTTPTTVSSTTITPQNPGSTLSKYYPATPAAQPLVVFHLGARVNHPLGMFAPGWRDLGAYNQQMLAAMTADAEKSGLLGVSHWTQDAAAAGNESRWVFYLRDYDALHRFAHDEVHMAGVRWWARVVKAHPHIAIYHETYLVNPGQWENICINSEPTGLADAWFPVAEEGEGDQGEKGHGGRMWVRAPVDARGGALRSASRRLQRGWLEEAEKVEGELYDRSFAA</sequence>
<protein>
    <submittedName>
        <fullName evidence="1">Uncharacterized protein</fullName>
    </submittedName>
</protein>
<proteinExistence type="predicted"/>